<dbReference type="Proteomes" id="UP001177212">
    <property type="component" value="Unassembled WGS sequence"/>
</dbReference>
<evidence type="ECO:0000313" key="12">
    <source>
        <dbReference type="EMBL" id="MDP2566422.1"/>
    </source>
</evidence>
<keyword evidence="9 10" id="KW-0472">Membrane</keyword>
<dbReference type="Gene3D" id="1.20.1530.20">
    <property type="match status" value="1"/>
</dbReference>
<keyword evidence="5" id="KW-0630">Potassium</keyword>
<gene>
    <name evidence="12" type="ORF">Q8W34_17380</name>
</gene>
<evidence type="ECO:0000256" key="10">
    <source>
        <dbReference type="SAM" id="Phobius"/>
    </source>
</evidence>
<keyword evidence="4" id="KW-1003">Cell membrane</keyword>
<feature type="domain" description="RCK C-terminal" evidence="11">
    <location>
        <begin position="403"/>
        <end position="483"/>
    </location>
</feature>
<keyword evidence="2" id="KW-0813">Transport</keyword>
<keyword evidence="13" id="KW-1185">Reference proteome</keyword>
<evidence type="ECO:0000256" key="6">
    <source>
        <dbReference type="ARBA" id="ARBA00022692"/>
    </source>
</evidence>
<dbReference type="Pfam" id="PF00999">
    <property type="entry name" value="Na_H_Exchanger"/>
    <property type="match status" value="1"/>
</dbReference>
<name>A0ABT9FI07_9GAMM</name>
<dbReference type="Pfam" id="PF02080">
    <property type="entry name" value="TrkA_C"/>
    <property type="match status" value="1"/>
</dbReference>
<dbReference type="InterPro" id="IPR036721">
    <property type="entry name" value="RCK_C_sf"/>
</dbReference>
<feature type="transmembrane region" description="Helical" evidence="10">
    <location>
        <begin position="28"/>
        <end position="44"/>
    </location>
</feature>
<keyword evidence="8" id="KW-0406">Ion transport</keyword>
<protein>
    <submittedName>
        <fullName evidence="12">Potassium/proton antiporter</fullName>
    </submittedName>
</protein>
<feature type="transmembrane region" description="Helical" evidence="10">
    <location>
        <begin position="334"/>
        <end position="356"/>
    </location>
</feature>
<feature type="transmembrane region" description="Helical" evidence="10">
    <location>
        <begin position="50"/>
        <end position="72"/>
    </location>
</feature>
<keyword evidence="6 10" id="KW-0812">Transmembrane</keyword>
<keyword evidence="7 10" id="KW-1133">Transmembrane helix</keyword>
<evidence type="ECO:0000256" key="4">
    <source>
        <dbReference type="ARBA" id="ARBA00022475"/>
    </source>
</evidence>
<keyword evidence="3" id="KW-0050">Antiport</keyword>
<accession>A0ABT9FI07</accession>
<evidence type="ECO:0000256" key="7">
    <source>
        <dbReference type="ARBA" id="ARBA00022989"/>
    </source>
</evidence>
<dbReference type="Gene3D" id="3.30.70.1450">
    <property type="entry name" value="Regulator of K+ conductance, C-terminal domain"/>
    <property type="match status" value="1"/>
</dbReference>
<dbReference type="NCBIfam" id="NF003716">
    <property type="entry name" value="PRK05326.1-3"/>
    <property type="match status" value="1"/>
</dbReference>
<dbReference type="PANTHER" id="PTHR32507">
    <property type="entry name" value="NA(+)/H(+) ANTIPORTER 1"/>
    <property type="match status" value="1"/>
</dbReference>
<evidence type="ECO:0000256" key="1">
    <source>
        <dbReference type="ARBA" id="ARBA00004651"/>
    </source>
</evidence>
<sequence>MFEIDKIIFVSAILILLGIASSKLSAKFGLPVLVLFIIVGMLAGEEGFGGITFNNAIVAHGFGTIALAIILFDGGLQTPMQSIKRVWKPSAGLATIGVLVTAAITGIVAMYALGLSLAEGLLIGAIVSSTDAAAVFSIFRSAGIHLNYRLKATLEIESASNDPMAIFLTIALLEILMNDMKLGLEFLILFIKQLGIGLVVGLTIGKLAIHFINKSKLSASGLYLVTVTAFGLLSFGLASTFGGSGFLSVFITGVLLGNSNFKFKNGTLLFHDGLAWLGQIMMFVVLGLLITPSSLLDVWLEGLCIALALIFIARPIATMPILKIAGFSSKESLFVSWVGLRGSVPIILAIFPLMFGLDGAEIIFNVVFFVVLISATMQGSTMGWVAKKLNIIVPAPSVASATLEITSIDEHDVELVEYVIEVKSKIAGRTLAQANLPEGVIVAMISRGAKILTPRGSTTLTPNDHLFIVLEPESRPYVDNAFA</sequence>
<dbReference type="PROSITE" id="PS51202">
    <property type="entry name" value="RCK_C"/>
    <property type="match status" value="1"/>
</dbReference>
<feature type="transmembrane region" description="Helical" evidence="10">
    <location>
        <begin position="93"/>
        <end position="114"/>
    </location>
</feature>
<organism evidence="12 13">
    <name type="scientific">Pseudoalteromonas marina</name>
    <dbReference type="NCBI Taxonomy" id="267375"/>
    <lineage>
        <taxon>Bacteria</taxon>
        <taxon>Pseudomonadati</taxon>
        <taxon>Pseudomonadota</taxon>
        <taxon>Gammaproteobacteria</taxon>
        <taxon>Alteromonadales</taxon>
        <taxon>Pseudoalteromonadaceae</taxon>
        <taxon>Pseudoalteromonas</taxon>
    </lineage>
</organism>
<comment type="caution">
    <text evidence="12">The sequence shown here is derived from an EMBL/GenBank/DDBJ whole genome shotgun (WGS) entry which is preliminary data.</text>
</comment>
<feature type="transmembrane region" description="Helical" evidence="10">
    <location>
        <begin position="298"/>
        <end position="322"/>
    </location>
</feature>
<dbReference type="PANTHER" id="PTHR32507:SF7">
    <property type="entry name" value="K(+)_H(+) ANTIPORTER NHAP2"/>
    <property type="match status" value="1"/>
</dbReference>
<reference evidence="12" key="1">
    <citation type="submission" date="2023-07" db="EMBL/GenBank/DDBJ databases">
        <title>Genome content predicts the carbon catabolic preferences of heterotrophic bacteria.</title>
        <authorList>
            <person name="Gralka M."/>
        </authorList>
    </citation>
    <scope>NUCLEOTIDE SEQUENCE</scope>
    <source>
        <strain evidence="12">4G09</strain>
    </source>
</reference>
<evidence type="ECO:0000256" key="9">
    <source>
        <dbReference type="ARBA" id="ARBA00023136"/>
    </source>
</evidence>
<feature type="transmembrane region" description="Helical" evidence="10">
    <location>
        <begin position="362"/>
        <end position="386"/>
    </location>
</feature>
<dbReference type="InterPro" id="IPR006037">
    <property type="entry name" value="RCK_C"/>
</dbReference>
<feature type="transmembrane region" description="Helical" evidence="10">
    <location>
        <begin position="120"/>
        <end position="139"/>
    </location>
</feature>
<dbReference type="NCBIfam" id="NF003715">
    <property type="entry name" value="PRK05326.1-2"/>
    <property type="match status" value="1"/>
</dbReference>
<feature type="transmembrane region" description="Helical" evidence="10">
    <location>
        <begin position="189"/>
        <end position="209"/>
    </location>
</feature>
<evidence type="ECO:0000256" key="8">
    <source>
        <dbReference type="ARBA" id="ARBA00023065"/>
    </source>
</evidence>
<dbReference type="InterPro" id="IPR006153">
    <property type="entry name" value="Cation/H_exchanger_TM"/>
</dbReference>
<evidence type="ECO:0000256" key="3">
    <source>
        <dbReference type="ARBA" id="ARBA00022449"/>
    </source>
</evidence>
<evidence type="ECO:0000313" key="13">
    <source>
        <dbReference type="Proteomes" id="UP001177212"/>
    </source>
</evidence>
<keyword evidence="5" id="KW-0633">Potassium transport</keyword>
<dbReference type="InterPro" id="IPR038770">
    <property type="entry name" value="Na+/solute_symporter_sf"/>
</dbReference>
<evidence type="ECO:0000259" key="11">
    <source>
        <dbReference type="PROSITE" id="PS51202"/>
    </source>
</evidence>
<dbReference type="EMBL" id="JAUYVT010000020">
    <property type="protein sequence ID" value="MDP2566422.1"/>
    <property type="molecule type" value="Genomic_DNA"/>
</dbReference>
<feature type="transmembrane region" description="Helical" evidence="10">
    <location>
        <begin position="6"/>
        <end position="21"/>
    </location>
</feature>
<evidence type="ECO:0000256" key="5">
    <source>
        <dbReference type="ARBA" id="ARBA00022538"/>
    </source>
</evidence>
<comment type="subcellular location">
    <subcellularLocation>
        <location evidence="1">Cell membrane</location>
        <topology evidence="1">Multi-pass membrane protein</topology>
    </subcellularLocation>
</comment>
<dbReference type="SUPFAM" id="SSF116726">
    <property type="entry name" value="TrkA C-terminal domain-like"/>
    <property type="match status" value="1"/>
</dbReference>
<feature type="transmembrane region" description="Helical" evidence="10">
    <location>
        <begin position="273"/>
        <end position="292"/>
    </location>
</feature>
<proteinExistence type="predicted"/>
<evidence type="ECO:0000256" key="2">
    <source>
        <dbReference type="ARBA" id="ARBA00022448"/>
    </source>
</evidence>